<dbReference type="PROSITE" id="PS01124">
    <property type="entry name" value="HTH_ARAC_FAMILY_2"/>
    <property type="match status" value="1"/>
</dbReference>
<dbReference type="GO" id="GO:0003700">
    <property type="term" value="F:DNA-binding transcription factor activity"/>
    <property type="evidence" value="ECO:0007669"/>
    <property type="project" value="InterPro"/>
</dbReference>
<dbReference type="InterPro" id="IPR018060">
    <property type="entry name" value="HTH_AraC"/>
</dbReference>
<dbReference type="Proteomes" id="UP001138460">
    <property type="component" value="Unassembled WGS sequence"/>
</dbReference>
<dbReference type="RefSeq" id="WP_129712014.1">
    <property type="nucleotide sequence ID" value="NZ_JBEHFA010000010.1"/>
</dbReference>
<dbReference type="SUPFAM" id="SSF46689">
    <property type="entry name" value="Homeodomain-like"/>
    <property type="match status" value="1"/>
</dbReference>
<dbReference type="OrthoDB" id="282744at2"/>
<accession>A0A9X8JEZ5</accession>
<dbReference type="PANTHER" id="PTHR47893">
    <property type="entry name" value="REGULATORY PROTEIN PCHR"/>
    <property type="match status" value="1"/>
</dbReference>
<sequence>MRVFTCGQLSQAASEQGGRLHFGHELPTDQPVLAGRQRIQSLGNGLVLYLSQSEDLIDAFSQNLLSPGITAAFLLQGEADVSLAGQRLRFDAHCARQRAMLVNLTDSDQFQRHWQAGRRETKICLSFSPAWFERFANESSLCSSSLLQFRRSHWQSLSWQPAPDVLQRACQLAFDDLSPVSLIQRLQCESFALDLATDILRSIDASPGKKRFGAHLECCLVRLKDWLDSGEADRLSIGQMAKALGTNSVDLQNGFRTRNGITIAAYLRKHRLERAYQALHRHAVSVDEAAVLACYEHVSSFSAAFKKQYGFPPSQIR</sequence>
<comment type="caution">
    <text evidence="4">The sequence shown here is derived from an EMBL/GenBank/DDBJ whole genome shotgun (WGS) entry which is preliminary data.</text>
</comment>
<dbReference type="InterPro" id="IPR009057">
    <property type="entry name" value="Homeodomain-like_sf"/>
</dbReference>
<dbReference type="Pfam" id="PF12833">
    <property type="entry name" value="HTH_18"/>
    <property type="match status" value="1"/>
</dbReference>
<organism evidence="4 5">
    <name type="scientific">Pectobacterium zantedeschiae</name>
    <dbReference type="NCBI Taxonomy" id="2034769"/>
    <lineage>
        <taxon>Bacteria</taxon>
        <taxon>Pseudomonadati</taxon>
        <taxon>Pseudomonadota</taxon>
        <taxon>Gammaproteobacteria</taxon>
        <taxon>Enterobacterales</taxon>
        <taxon>Pectobacteriaceae</taxon>
        <taxon>Pectobacterium</taxon>
    </lineage>
</organism>
<dbReference type="Gene3D" id="1.10.10.60">
    <property type="entry name" value="Homeodomain-like"/>
    <property type="match status" value="1"/>
</dbReference>
<dbReference type="EMBL" id="NWTM01000007">
    <property type="protein sequence ID" value="RYC37914.1"/>
    <property type="molecule type" value="Genomic_DNA"/>
</dbReference>
<proteinExistence type="predicted"/>
<evidence type="ECO:0000256" key="2">
    <source>
        <dbReference type="ARBA" id="ARBA00023163"/>
    </source>
</evidence>
<dbReference type="PANTHER" id="PTHR47893:SF1">
    <property type="entry name" value="REGULATORY PROTEIN PCHR"/>
    <property type="match status" value="1"/>
</dbReference>
<keyword evidence="5" id="KW-1185">Reference proteome</keyword>
<feature type="domain" description="HTH araC/xylS-type" evidence="3">
    <location>
        <begin position="221"/>
        <end position="317"/>
    </location>
</feature>
<keyword evidence="1" id="KW-0805">Transcription regulation</keyword>
<dbReference type="GO" id="GO:0043565">
    <property type="term" value="F:sequence-specific DNA binding"/>
    <property type="evidence" value="ECO:0007669"/>
    <property type="project" value="InterPro"/>
</dbReference>
<gene>
    <name evidence="4" type="ORF">CLR69_22185</name>
</gene>
<dbReference type="SMART" id="SM00342">
    <property type="entry name" value="HTH_ARAC"/>
    <property type="match status" value="1"/>
</dbReference>
<evidence type="ECO:0000259" key="3">
    <source>
        <dbReference type="PROSITE" id="PS01124"/>
    </source>
</evidence>
<evidence type="ECO:0000256" key="1">
    <source>
        <dbReference type="ARBA" id="ARBA00023015"/>
    </source>
</evidence>
<reference evidence="4 5" key="1">
    <citation type="journal article" date="2018" name="Syst. Appl. Microbiol.">
        <title>Pectobacterium zantedeschiae sp. nov. a new species of a soft rot pathogen isolated from Calla lily (Zantedeschia spp.).</title>
        <authorList>
            <person name="Waleron M."/>
            <person name="Misztak A."/>
            <person name="Waleron M."/>
            <person name="Franczuk M."/>
            <person name="Jonca J."/>
            <person name="Wielgomas B."/>
            <person name="Mikicinski A."/>
            <person name="Popovic T."/>
            <person name="Waleron K."/>
        </authorList>
    </citation>
    <scope>NUCLEOTIDE SEQUENCE [LARGE SCALE GENOMIC DNA]</scope>
    <source>
        <strain evidence="4 5">9M</strain>
    </source>
</reference>
<evidence type="ECO:0000313" key="5">
    <source>
        <dbReference type="Proteomes" id="UP001138460"/>
    </source>
</evidence>
<dbReference type="AlphaFoldDB" id="A0A9X8JEZ5"/>
<name>A0A9X8JEZ5_9GAMM</name>
<evidence type="ECO:0000313" key="4">
    <source>
        <dbReference type="EMBL" id="RYC37914.1"/>
    </source>
</evidence>
<protein>
    <submittedName>
        <fullName evidence="4">AraC family transcriptional regulator</fullName>
    </submittedName>
</protein>
<keyword evidence="2" id="KW-0804">Transcription</keyword>
<dbReference type="InterPro" id="IPR053142">
    <property type="entry name" value="PchR_regulatory_protein"/>
</dbReference>